<evidence type="ECO:0000313" key="1">
    <source>
        <dbReference type="EMBL" id="MBB4868163.1"/>
    </source>
</evidence>
<accession>A0A7W7P4K0</accession>
<dbReference type="RefSeq" id="WP_184598740.1">
    <property type="nucleotide sequence ID" value="NZ_JACHLI010000061.1"/>
</dbReference>
<dbReference type="AlphaFoldDB" id="A0A7W7P4K0"/>
<dbReference type="EMBL" id="JACHLI010000061">
    <property type="protein sequence ID" value="MBB4868163.1"/>
    <property type="molecule type" value="Genomic_DNA"/>
</dbReference>
<dbReference type="Proteomes" id="UP000566995">
    <property type="component" value="Unassembled WGS sequence"/>
</dbReference>
<name>A0A7W7P4K0_PSENT</name>
<reference evidence="1 2" key="1">
    <citation type="submission" date="2020-08" db="EMBL/GenBank/DDBJ databases">
        <title>Functional genomics of gut bacteria from endangered species of beetles.</title>
        <authorList>
            <person name="Carlos-Shanley C."/>
        </authorList>
    </citation>
    <scope>NUCLEOTIDE SEQUENCE [LARGE SCALE GENOMIC DNA]</scope>
    <source>
        <strain evidence="1 2">S00179</strain>
    </source>
</reference>
<protein>
    <submittedName>
        <fullName evidence="1">Uncharacterized protein</fullName>
    </submittedName>
</protein>
<comment type="caution">
    <text evidence="1">The sequence shown here is derived from an EMBL/GenBank/DDBJ whole genome shotgun (WGS) entry which is preliminary data.</text>
</comment>
<organism evidence="1 2">
    <name type="scientific">Pseudomonas nitroreducens</name>
    <dbReference type="NCBI Taxonomy" id="46680"/>
    <lineage>
        <taxon>Bacteria</taxon>
        <taxon>Pseudomonadati</taxon>
        <taxon>Pseudomonadota</taxon>
        <taxon>Gammaproteobacteria</taxon>
        <taxon>Pseudomonadales</taxon>
        <taxon>Pseudomonadaceae</taxon>
        <taxon>Pseudomonas</taxon>
    </lineage>
</organism>
<gene>
    <name evidence="1" type="ORF">HNP46_007083</name>
</gene>
<proteinExistence type="predicted"/>
<evidence type="ECO:0000313" key="2">
    <source>
        <dbReference type="Proteomes" id="UP000566995"/>
    </source>
</evidence>
<sequence>MKTYTEARRAYRKLASQWTELLNSPVAVQARLGKLQGDLQVYLDLKFFPSSPYVVGLSQGEREIALRAAQPAFLASCQFAKRRYELRKALAQALAAALHALGERTGLEYLAMPGAFDKRVQAVLSHADMTRKYQLDGLGYANVIDKDDPFAKGFFAKSKLQRDQMFADLKVCTEYRYRARVLSNEELYRLGLAEEVSDESR</sequence>